<dbReference type="SUPFAM" id="SSF52402">
    <property type="entry name" value="Adenine nucleotide alpha hydrolases-like"/>
    <property type="match status" value="1"/>
</dbReference>
<dbReference type="GO" id="GO:0004066">
    <property type="term" value="F:asparagine synthase (glutamine-hydrolyzing) activity"/>
    <property type="evidence" value="ECO:0007669"/>
    <property type="project" value="InterPro"/>
</dbReference>
<name>A0AB39KX76_9CAUL</name>
<organism evidence="2">
    <name type="scientific">Caulobacter sp. 73W</name>
    <dbReference type="NCBI Taxonomy" id="3161137"/>
    <lineage>
        <taxon>Bacteria</taxon>
        <taxon>Pseudomonadati</taxon>
        <taxon>Pseudomonadota</taxon>
        <taxon>Alphaproteobacteria</taxon>
        <taxon>Caulobacterales</taxon>
        <taxon>Caulobacteraceae</taxon>
        <taxon>Caulobacter</taxon>
    </lineage>
</organism>
<sequence>MRGYVAFLFDPDDERALGLAQPIEVHLNRAFGQPRVRQPGIVAWASSDLDVTTGESGVLVGQVFGDTGQALSQEPEEGAQRLCRQAWGRYVAIWRDGSVLRSPLGFIDVFTWERDGLQVVSSAAPPCLDKSLPAATRIDTVAVARFLRREPQAFGLSPLIGVHTVAAGAVFRNGRNRQVWRWESFCRPGNVPGALAPDALRDRIDHCITSWAGRFQNFGCEVSGGLDSAIVADSLVRAGARPRLTVNYHEDTRGADERRYVADLARKRDLVITYVAKLAEPFNVQVLESAAQGLRPATAGLDAASDADLAHRLAEAGADAVFGGQGGDAVFYQMPSPLIGADPLFGEGRKDALALWADLARWQGSTVWSVVGAVAGSLWADGGKLADAGSPLTMDTRRWRRRAPGGITPAKALQGDALYNSQAFLGPCRRAEAAALIHPLLSQPIVEHCLAIPASLLTGGTRDRALVREAFKTSLPASIVERKSKGLLSSYYARHVAANAGVIGQYLATGRLVQMELVDPAAVRAMLEPGQMIQRADLSVLLTFSLMEAWVRVWEGRLAARR</sequence>
<feature type="domain" description="Asparagine synthetase" evidence="1">
    <location>
        <begin position="200"/>
        <end position="551"/>
    </location>
</feature>
<gene>
    <name evidence="2" type="ORF">ABOZ73_08055</name>
</gene>
<dbReference type="Gene3D" id="3.40.50.620">
    <property type="entry name" value="HUPs"/>
    <property type="match status" value="1"/>
</dbReference>
<dbReference type="EMBL" id="CP158375">
    <property type="protein sequence ID" value="XDO98353.1"/>
    <property type="molecule type" value="Genomic_DNA"/>
</dbReference>
<dbReference type="InterPro" id="IPR014729">
    <property type="entry name" value="Rossmann-like_a/b/a_fold"/>
</dbReference>
<dbReference type="AlphaFoldDB" id="A0AB39KX76"/>
<dbReference type="RefSeq" id="WP_369062187.1">
    <property type="nucleotide sequence ID" value="NZ_CP158375.1"/>
</dbReference>
<evidence type="ECO:0000259" key="1">
    <source>
        <dbReference type="Pfam" id="PF00733"/>
    </source>
</evidence>
<dbReference type="GO" id="GO:0006529">
    <property type="term" value="P:asparagine biosynthetic process"/>
    <property type="evidence" value="ECO:0007669"/>
    <property type="project" value="InterPro"/>
</dbReference>
<reference evidence="2" key="1">
    <citation type="submission" date="2024-06" db="EMBL/GenBank/DDBJ databases">
        <title>Caulobacter inopinatus, sp. nov.</title>
        <authorList>
            <person name="Donachie S.P."/>
        </authorList>
    </citation>
    <scope>NUCLEOTIDE SEQUENCE</scope>
    <source>
        <strain evidence="2">73W</strain>
    </source>
</reference>
<dbReference type="InterPro" id="IPR001962">
    <property type="entry name" value="Asn_synthase"/>
</dbReference>
<accession>A0AB39KX76</accession>
<dbReference type="Pfam" id="PF00733">
    <property type="entry name" value="Asn_synthase"/>
    <property type="match status" value="1"/>
</dbReference>
<protein>
    <submittedName>
        <fullName evidence="2">Asparagine synthase C-terminal domain-containing protein</fullName>
    </submittedName>
</protein>
<proteinExistence type="predicted"/>
<evidence type="ECO:0000313" key="2">
    <source>
        <dbReference type="EMBL" id="XDO98353.1"/>
    </source>
</evidence>